<dbReference type="EMBL" id="CP034209">
    <property type="protein sequence ID" value="QBZ64049.1"/>
    <property type="molecule type" value="Genomic_DNA"/>
</dbReference>
<dbReference type="Proteomes" id="UP000294847">
    <property type="component" value="Chromosome 6"/>
</dbReference>
<gene>
    <name evidence="1" type="ORF">PoMZ_05740</name>
</gene>
<evidence type="ECO:0000313" key="2">
    <source>
        <dbReference type="Proteomes" id="UP000294847"/>
    </source>
</evidence>
<accession>A0A4P7NPA6</accession>
<name>A0A4P7NPA6_PYROR</name>
<sequence length="118" mass="12072">MQFSSVFLIAFATVAVSAGELRMVRREKPAKVLAGNPTIEITGTGVDDVKAKPDACGTVTPTGQNPQTVCIKKVTATGFDATVKDKVTNKVEKCTVEGKEGACGTAGAGAKLSNLADA</sequence>
<dbReference type="AlphaFoldDB" id="A0A4P7NPA6"/>
<organism evidence="1 2">
    <name type="scientific">Pyricularia oryzae</name>
    <name type="common">Rice blast fungus</name>
    <name type="synonym">Magnaporthe oryzae</name>
    <dbReference type="NCBI Taxonomy" id="318829"/>
    <lineage>
        <taxon>Eukaryota</taxon>
        <taxon>Fungi</taxon>
        <taxon>Dikarya</taxon>
        <taxon>Ascomycota</taxon>
        <taxon>Pezizomycotina</taxon>
        <taxon>Sordariomycetes</taxon>
        <taxon>Sordariomycetidae</taxon>
        <taxon>Magnaporthales</taxon>
        <taxon>Pyriculariaceae</taxon>
        <taxon>Pyricularia</taxon>
    </lineage>
</organism>
<reference evidence="1 2" key="1">
    <citation type="journal article" date="2019" name="Mol. Biol. Evol.">
        <title>Blast fungal genomes show frequent chromosomal changes, gene gains and losses, and effector gene turnover.</title>
        <authorList>
            <person name="Gomez Luciano L.B."/>
            <person name="Jason Tsai I."/>
            <person name="Chuma I."/>
            <person name="Tosa Y."/>
            <person name="Chen Y.H."/>
            <person name="Li J.Y."/>
            <person name="Li M.Y."/>
            <person name="Jade Lu M.Y."/>
            <person name="Nakayashiki H."/>
            <person name="Li W.H."/>
        </authorList>
    </citation>
    <scope>NUCLEOTIDE SEQUENCE [LARGE SCALE GENOMIC DNA]</scope>
    <source>
        <strain evidence="1">MZ5-1-6</strain>
    </source>
</reference>
<protein>
    <submittedName>
        <fullName evidence="1">Uncharacterized protein</fullName>
    </submittedName>
</protein>
<proteinExistence type="predicted"/>
<evidence type="ECO:0000313" key="1">
    <source>
        <dbReference type="EMBL" id="QBZ64049.1"/>
    </source>
</evidence>
<dbReference type="VEuPathDB" id="FungiDB:M_BR32_EuGene_00097671"/>